<feature type="domain" description="Histidine kinase/HSP90-like ATPase" evidence="8">
    <location>
        <begin position="491"/>
        <end position="601"/>
    </location>
</feature>
<keyword evidence="9" id="KW-0675">Receptor</keyword>
<feature type="compositionally biased region" description="Basic and acidic residues" evidence="6">
    <location>
        <begin position="719"/>
        <end position="744"/>
    </location>
</feature>
<dbReference type="Pfam" id="PF02518">
    <property type="entry name" value="HATPase_c"/>
    <property type="match status" value="1"/>
</dbReference>
<keyword evidence="7" id="KW-1133">Transmembrane helix</keyword>
<protein>
    <recommendedName>
        <fullName evidence="2">histidine kinase</fullName>
        <ecNumber evidence="2">2.7.13.3</ecNumber>
    </recommendedName>
</protein>
<dbReference type="PANTHER" id="PTHR45436">
    <property type="entry name" value="SENSOR HISTIDINE KINASE YKOH"/>
    <property type="match status" value="1"/>
</dbReference>
<evidence type="ECO:0000313" key="9">
    <source>
        <dbReference type="EMBL" id="CAA9439025.1"/>
    </source>
</evidence>
<dbReference type="InterPro" id="IPR003594">
    <property type="entry name" value="HATPase_dom"/>
</dbReference>
<dbReference type="PANTHER" id="PTHR45436:SF5">
    <property type="entry name" value="SENSOR HISTIDINE KINASE TRCS"/>
    <property type="match status" value="1"/>
</dbReference>
<dbReference type="EC" id="2.7.13.3" evidence="2"/>
<feature type="region of interest" description="Disordered" evidence="6">
    <location>
        <begin position="635"/>
        <end position="744"/>
    </location>
</feature>
<evidence type="ECO:0000256" key="3">
    <source>
        <dbReference type="ARBA" id="ARBA00022553"/>
    </source>
</evidence>
<evidence type="ECO:0000256" key="2">
    <source>
        <dbReference type="ARBA" id="ARBA00012438"/>
    </source>
</evidence>
<keyword evidence="3" id="KW-0597">Phosphoprotein</keyword>
<dbReference type="AlphaFoldDB" id="A0A6J4QJ90"/>
<evidence type="ECO:0000256" key="7">
    <source>
        <dbReference type="SAM" id="Phobius"/>
    </source>
</evidence>
<dbReference type="Gene3D" id="6.10.340.10">
    <property type="match status" value="1"/>
</dbReference>
<gene>
    <name evidence="9" type="ORF">AVDCRST_MAG66-3822</name>
</gene>
<dbReference type="InterPro" id="IPR050428">
    <property type="entry name" value="TCS_sensor_his_kinase"/>
</dbReference>
<dbReference type="InterPro" id="IPR013587">
    <property type="entry name" value="Nitrate/nitrite_sensing"/>
</dbReference>
<reference evidence="9" key="1">
    <citation type="submission" date="2020-02" db="EMBL/GenBank/DDBJ databases">
        <authorList>
            <person name="Meier V. D."/>
        </authorList>
    </citation>
    <scope>NUCLEOTIDE SEQUENCE</scope>
    <source>
        <strain evidence="9">AVDCRST_MAG66</strain>
    </source>
</reference>
<dbReference type="SMART" id="SM00387">
    <property type="entry name" value="HATPase_c"/>
    <property type="match status" value="1"/>
</dbReference>
<name>A0A6J4QJ90_9PSEU</name>
<keyword evidence="4" id="KW-0808">Transferase</keyword>
<dbReference type="Pfam" id="PF08376">
    <property type="entry name" value="NIT"/>
    <property type="match status" value="1"/>
</dbReference>
<evidence type="ECO:0000256" key="5">
    <source>
        <dbReference type="ARBA" id="ARBA00022777"/>
    </source>
</evidence>
<dbReference type="EMBL" id="CADCUS010000529">
    <property type="protein sequence ID" value="CAA9439025.1"/>
    <property type="molecule type" value="Genomic_DNA"/>
</dbReference>
<evidence type="ECO:0000256" key="4">
    <source>
        <dbReference type="ARBA" id="ARBA00022679"/>
    </source>
</evidence>
<feature type="compositionally biased region" description="Basic and acidic residues" evidence="6">
    <location>
        <begin position="674"/>
        <end position="698"/>
    </location>
</feature>
<dbReference type="Gene3D" id="3.30.565.10">
    <property type="entry name" value="Histidine kinase-like ATPase, C-terminal domain"/>
    <property type="match status" value="1"/>
</dbReference>
<proteinExistence type="predicted"/>
<dbReference type="SUPFAM" id="SSF55874">
    <property type="entry name" value="ATPase domain of HSP90 chaperone/DNA topoisomerase II/histidine kinase"/>
    <property type="match status" value="1"/>
</dbReference>
<evidence type="ECO:0000256" key="1">
    <source>
        <dbReference type="ARBA" id="ARBA00000085"/>
    </source>
</evidence>
<keyword evidence="7" id="KW-0472">Membrane</keyword>
<dbReference type="InterPro" id="IPR036890">
    <property type="entry name" value="HATPase_C_sf"/>
</dbReference>
<dbReference type="GO" id="GO:0000160">
    <property type="term" value="P:phosphorelay signal transduction system"/>
    <property type="evidence" value="ECO:0007669"/>
    <property type="project" value="TreeGrafter"/>
</dbReference>
<dbReference type="GO" id="GO:0005886">
    <property type="term" value="C:plasma membrane"/>
    <property type="evidence" value="ECO:0007669"/>
    <property type="project" value="TreeGrafter"/>
</dbReference>
<sequence>MPTVALMVVAGIGVATQARAYQQADSTVSSVRLVLVAQGLVHELQRERGLTNGLLGGQEEYANDVIQQRARADAARGELERALNDAPTALAAPVRDALQALADQGDVRTGVDAGSADRASTLEYYTTAIVRLADASATEESAVSDASLRAGLESLRTLGLAKEATALERGFLNGVFSADAFRGREYPRFAEIRAERIAGLTAFTRQATASQQAALDVALSSDSAAVARELEQRAIDGPTAPSLGVSPTQWWDTMTVLVDDMRTVQTQVGADVETRATELRSNALALLLLNVGLAIVALAVAIGLAVLAARSITRPLQLVAAEAARLPETVAKIRATDGTGTDVPPSPSAVRELDERNDEISEVSRALTQVQHTAFRLASEQAQLRRNTAESLSSLARRNQNLLRRLLGFITHLERDESDSAALANLFELDHLATRMRRNAESLLILVGERSPRQWSRPVPISDVVRAALAEVEEYRRVVLHRLEETMITGAAGAELAHLIAELLENALSFSPPDRDVEVYGQLTGSGYVLAVLDHGIGMSTEELARANGRLAGEELFVVAPTRYLGHYVVGQLAQRLGVEVRLHESPLTGVTARINLPASLIAAPPALEGITAFDASNAEGSVNVPISRPFRLRLDRNPPADSPIALLETPPAVPPSEPPAAGRTRNGLVKRVRSGEGEPVPRPHPRPHPEPEPDGDRPAAPFRSPAEVRTSLNSFRAGFERREHERTRATEEGRGVERPGDPR</sequence>
<evidence type="ECO:0000259" key="8">
    <source>
        <dbReference type="SMART" id="SM00387"/>
    </source>
</evidence>
<evidence type="ECO:0000256" key="6">
    <source>
        <dbReference type="SAM" id="MobiDB-lite"/>
    </source>
</evidence>
<organism evidence="9">
    <name type="scientific">uncultured Pseudonocardia sp</name>
    <dbReference type="NCBI Taxonomy" id="211455"/>
    <lineage>
        <taxon>Bacteria</taxon>
        <taxon>Bacillati</taxon>
        <taxon>Actinomycetota</taxon>
        <taxon>Actinomycetes</taxon>
        <taxon>Pseudonocardiales</taxon>
        <taxon>Pseudonocardiaceae</taxon>
        <taxon>Pseudonocardia</taxon>
        <taxon>environmental samples</taxon>
    </lineage>
</organism>
<feature type="transmembrane region" description="Helical" evidence="7">
    <location>
        <begin position="283"/>
        <end position="308"/>
    </location>
</feature>
<keyword evidence="7" id="KW-0812">Transmembrane</keyword>
<comment type="catalytic activity">
    <reaction evidence="1">
        <text>ATP + protein L-histidine = ADP + protein N-phospho-L-histidine.</text>
        <dbReference type="EC" id="2.7.13.3"/>
    </reaction>
</comment>
<accession>A0A6J4QJ90</accession>
<dbReference type="GO" id="GO:0004673">
    <property type="term" value="F:protein histidine kinase activity"/>
    <property type="evidence" value="ECO:0007669"/>
    <property type="project" value="UniProtKB-EC"/>
</dbReference>
<keyword evidence="5" id="KW-0418">Kinase</keyword>